<dbReference type="EMBL" id="NMVJ01000006">
    <property type="protein sequence ID" value="OYN90821.1"/>
    <property type="molecule type" value="Genomic_DNA"/>
</dbReference>
<organism evidence="1 2">
    <name type="scientific">Parenemella sanctibonifatiensis</name>
    <dbReference type="NCBI Taxonomy" id="2016505"/>
    <lineage>
        <taxon>Bacteria</taxon>
        <taxon>Bacillati</taxon>
        <taxon>Actinomycetota</taxon>
        <taxon>Actinomycetes</taxon>
        <taxon>Propionibacteriales</taxon>
        <taxon>Propionibacteriaceae</taxon>
        <taxon>Parenemella</taxon>
    </lineage>
</organism>
<evidence type="ECO:0000313" key="1">
    <source>
        <dbReference type="EMBL" id="OYN90821.1"/>
    </source>
</evidence>
<gene>
    <name evidence="1" type="ORF">CGZ91_04795</name>
</gene>
<dbReference type="Gene3D" id="3.30.1240.10">
    <property type="match status" value="1"/>
</dbReference>
<dbReference type="InterPro" id="IPR023214">
    <property type="entry name" value="HAD_sf"/>
</dbReference>
<dbReference type="OrthoDB" id="3180855at2"/>
<dbReference type="PANTHER" id="PTHR10000">
    <property type="entry name" value="PHOSPHOSERINE PHOSPHATASE"/>
    <property type="match status" value="1"/>
</dbReference>
<name>A0A255EIL7_9ACTN</name>
<dbReference type="SUPFAM" id="SSF56784">
    <property type="entry name" value="HAD-like"/>
    <property type="match status" value="1"/>
</dbReference>
<keyword evidence="2" id="KW-1185">Reference proteome</keyword>
<dbReference type="Proteomes" id="UP000216300">
    <property type="component" value="Unassembled WGS sequence"/>
</dbReference>
<dbReference type="AlphaFoldDB" id="A0A255EIL7"/>
<dbReference type="InterPro" id="IPR036412">
    <property type="entry name" value="HAD-like_sf"/>
</dbReference>
<dbReference type="InterPro" id="IPR006379">
    <property type="entry name" value="HAD-SF_hydro_IIB"/>
</dbReference>
<dbReference type="PANTHER" id="PTHR10000:SF8">
    <property type="entry name" value="HAD SUPERFAMILY HYDROLASE-LIKE, TYPE 3"/>
    <property type="match status" value="1"/>
</dbReference>
<protein>
    <recommendedName>
        <fullName evidence="3">HAD family phosphatase</fullName>
    </recommendedName>
</protein>
<dbReference type="GO" id="GO:0005829">
    <property type="term" value="C:cytosol"/>
    <property type="evidence" value="ECO:0007669"/>
    <property type="project" value="TreeGrafter"/>
</dbReference>
<accession>A0A255EIL7</accession>
<dbReference type="GO" id="GO:0016791">
    <property type="term" value="F:phosphatase activity"/>
    <property type="evidence" value="ECO:0007669"/>
    <property type="project" value="TreeGrafter"/>
</dbReference>
<proteinExistence type="predicted"/>
<sequence length="269" mass="28760">MMTDLPRVICSDLDGTFLTPDKEVTEANHRAVREAVERGIRVLFATGRPLRNLGLIEHLADVVPTVIASNGAAVVDLTTMTETQRIEIPSAVALELMAAIRQDHPDASFAADLANLLSYEPGYPAPQVTDTAHACDDLAGPMAEHSGTTKLVVRIPDLMLEDANDLVQAIVGDRATVTFSGTPGTVGLLEVGPPDCTKQVRLAELCAEWQVAAEDVASFGDMPNDAAMLAWSGRAFVMEESHESLAELKAERVGSNADSGVGRTILSWW</sequence>
<dbReference type="Pfam" id="PF08282">
    <property type="entry name" value="Hydrolase_3"/>
    <property type="match status" value="1"/>
</dbReference>
<reference evidence="1 2" key="1">
    <citation type="submission" date="2017-07" db="EMBL/GenBank/DDBJ databases">
        <title>Draft whole genome sequences of clinical Proprionibacteriaceae strains.</title>
        <authorList>
            <person name="Bernier A.-M."/>
            <person name="Bernard K."/>
            <person name="Domingo M.-C."/>
        </authorList>
    </citation>
    <scope>NUCLEOTIDE SEQUENCE [LARGE SCALE GENOMIC DNA]</scope>
    <source>
        <strain evidence="1 2">NML 150081</strain>
    </source>
</reference>
<evidence type="ECO:0000313" key="2">
    <source>
        <dbReference type="Proteomes" id="UP000216300"/>
    </source>
</evidence>
<evidence type="ECO:0008006" key="3">
    <source>
        <dbReference type="Google" id="ProtNLM"/>
    </source>
</evidence>
<comment type="caution">
    <text evidence="1">The sequence shown here is derived from an EMBL/GenBank/DDBJ whole genome shotgun (WGS) entry which is preliminary data.</text>
</comment>
<dbReference type="Gene3D" id="3.40.50.1000">
    <property type="entry name" value="HAD superfamily/HAD-like"/>
    <property type="match status" value="1"/>
</dbReference>
<dbReference type="GO" id="GO:0000287">
    <property type="term" value="F:magnesium ion binding"/>
    <property type="evidence" value="ECO:0007669"/>
    <property type="project" value="TreeGrafter"/>
</dbReference>
<dbReference type="NCBIfam" id="TIGR01484">
    <property type="entry name" value="HAD-SF-IIB"/>
    <property type="match status" value="1"/>
</dbReference>